<accession>A0ABW5PKE7</accession>
<dbReference type="Pfam" id="PF09648">
    <property type="entry name" value="YycI"/>
    <property type="match status" value="1"/>
</dbReference>
<evidence type="ECO:0000259" key="1">
    <source>
        <dbReference type="Pfam" id="PF09648"/>
    </source>
</evidence>
<dbReference type="InterPro" id="IPR018604">
    <property type="entry name" value="YycI-like"/>
</dbReference>
<organism evidence="2 3">
    <name type="scientific">Paenibacillus gansuensis</name>
    <dbReference type="NCBI Taxonomy" id="306542"/>
    <lineage>
        <taxon>Bacteria</taxon>
        <taxon>Bacillati</taxon>
        <taxon>Bacillota</taxon>
        <taxon>Bacilli</taxon>
        <taxon>Bacillales</taxon>
        <taxon>Paenibacillaceae</taxon>
        <taxon>Paenibacillus</taxon>
    </lineage>
</organism>
<dbReference type="EMBL" id="JBHUME010000019">
    <property type="protein sequence ID" value="MFD2615295.1"/>
    <property type="molecule type" value="Genomic_DNA"/>
</dbReference>
<sequence length="249" mass="28102">MDWGKAKTVLILSFLMLNVLLGFQLWNDYKETRSSPSFNGLTEDIQAIMQQKQIRLGLDTKIPKETPSLQITVTFNQTVSTEQQVPLDPQIETKAVFNRKQLEKALQGKAEHTEHYELDPVTSGGGVFVLQQMYGGYPLFEMKMKLYHENQKITAFSQSYADKPLGNGEPKQQVLSAYKAVGRVIENYLPNGSAIQDVRLGYHGQSFNSPVQVLAPYWRIAIEGGGIYYVHAISGAVEDPSQKEKQEWE</sequence>
<dbReference type="Proteomes" id="UP001597541">
    <property type="component" value="Unassembled WGS sequence"/>
</dbReference>
<dbReference type="Gene3D" id="2.40.128.690">
    <property type="entry name" value="YycH protein, domain 3-like"/>
    <property type="match status" value="1"/>
</dbReference>
<comment type="caution">
    <text evidence="2">The sequence shown here is derived from an EMBL/GenBank/DDBJ whole genome shotgun (WGS) entry which is preliminary data.</text>
</comment>
<gene>
    <name evidence="2" type="primary">yycI</name>
    <name evidence="2" type="ORF">ACFSUF_23105</name>
</gene>
<evidence type="ECO:0000313" key="3">
    <source>
        <dbReference type="Proteomes" id="UP001597541"/>
    </source>
</evidence>
<feature type="domain" description="Regulatory protein YycH-like" evidence="1">
    <location>
        <begin position="90"/>
        <end position="233"/>
    </location>
</feature>
<proteinExistence type="predicted"/>
<evidence type="ECO:0000313" key="2">
    <source>
        <dbReference type="EMBL" id="MFD2615295.1"/>
    </source>
</evidence>
<reference evidence="3" key="1">
    <citation type="journal article" date="2019" name="Int. J. Syst. Evol. Microbiol.">
        <title>The Global Catalogue of Microorganisms (GCM) 10K type strain sequencing project: providing services to taxonomists for standard genome sequencing and annotation.</title>
        <authorList>
            <consortium name="The Broad Institute Genomics Platform"/>
            <consortium name="The Broad Institute Genome Sequencing Center for Infectious Disease"/>
            <person name="Wu L."/>
            <person name="Ma J."/>
        </authorList>
    </citation>
    <scope>NUCLEOTIDE SEQUENCE [LARGE SCALE GENOMIC DNA]</scope>
    <source>
        <strain evidence="3">KCTC 3950</strain>
    </source>
</reference>
<name>A0ABW5PKE7_9BACL</name>
<dbReference type="RefSeq" id="WP_377607051.1">
    <property type="nucleotide sequence ID" value="NZ_JBHUME010000019.1"/>
</dbReference>
<protein>
    <submittedName>
        <fullName evidence="2">Two-component system regulatory protein YycI</fullName>
    </submittedName>
</protein>
<keyword evidence="3" id="KW-1185">Reference proteome</keyword>